<dbReference type="Proteomes" id="UP000789405">
    <property type="component" value="Unassembled WGS sequence"/>
</dbReference>
<protein>
    <submittedName>
        <fullName evidence="2">13868_t:CDS:1</fullName>
    </submittedName>
</protein>
<reference evidence="2" key="1">
    <citation type="submission" date="2021-06" db="EMBL/GenBank/DDBJ databases">
        <authorList>
            <person name="Kallberg Y."/>
            <person name="Tangrot J."/>
            <person name="Rosling A."/>
        </authorList>
    </citation>
    <scope>NUCLEOTIDE SEQUENCE</scope>
    <source>
        <strain evidence="2">MA453B</strain>
    </source>
</reference>
<keyword evidence="3" id="KW-1185">Reference proteome</keyword>
<dbReference type="GO" id="GO:0003676">
    <property type="term" value="F:nucleic acid binding"/>
    <property type="evidence" value="ECO:0007669"/>
    <property type="project" value="InterPro"/>
</dbReference>
<name>A0A9N8ZI54_9GLOM</name>
<evidence type="ECO:0000256" key="1">
    <source>
        <dbReference type="SAM" id="MobiDB-lite"/>
    </source>
</evidence>
<organism evidence="2 3">
    <name type="scientific">Dentiscutata erythropus</name>
    <dbReference type="NCBI Taxonomy" id="1348616"/>
    <lineage>
        <taxon>Eukaryota</taxon>
        <taxon>Fungi</taxon>
        <taxon>Fungi incertae sedis</taxon>
        <taxon>Mucoromycota</taxon>
        <taxon>Glomeromycotina</taxon>
        <taxon>Glomeromycetes</taxon>
        <taxon>Diversisporales</taxon>
        <taxon>Gigasporaceae</taxon>
        <taxon>Dentiscutata</taxon>
    </lineage>
</organism>
<evidence type="ECO:0000313" key="2">
    <source>
        <dbReference type="EMBL" id="CAG8496469.1"/>
    </source>
</evidence>
<comment type="caution">
    <text evidence="2">The sequence shown here is derived from an EMBL/GenBank/DDBJ whole genome shotgun (WGS) entry which is preliminary data.</text>
</comment>
<feature type="compositionally biased region" description="Polar residues" evidence="1">
    <location>
        <begin position="90"/>
        <end position="104"/>
    </location>
</feature>
<dbReference type="InterPro" id="IPR036397">
    <property type="entry name" value="RNaseH_sf"/>
</dbReference>
<gene>
    <name evidence="2" type="ORF">DERYTH_LOCUS2677</name>
</gene>
<evidence type="ECO:0000313" key="3">
    <source>
        <dbReference type="Proteomes" id="UP000789405"/>
    </source>
</evidence>
<dbReference type="Gene3D" id="3.30.420.10">
    <property type="entry name" value="Ribonuclease H-like superfamily/Ribonuclease H"/>
    <property type="match status" value="1"/>
</dbReference>
<dbReference type="EMBL" id="CAJVPY010000875">
    <property type="protein sequence ID" value="CAG8496469.1"/>
    <property type="molecule type" value="Genomic_DNA"/>
</dbReference>
<sequence>MTQRLTTSEPLNAIIITKKQRYRIDLPADWPANYIIESSSKTPLQIQVTVKLEPSDFVGSWPVSPVLISSVDNIDNSDITQPESMVPLKNKNNNSLNDPSIDATSASKNQTYYTTNMFQITRKNKLVSPFISVPNDIPLVIFLEEYTFTKNDFDADDDIDETRKQLRLKKEKNKPATVHCFYDIAGNTYLQKDTVRNDLCHYISKGTPKVEKTEISDLFDYYYEEELSKKNTYQDQYISAALFTYRTTCHHTTSYEPFYLLYGRPAILPVEVNLITSQTRSGNKEELQKQILRQVEKLLGEFVEA</sequence>
<dbReference type="OrthoDB" id="2494608at2759"/>
<accession>A0A9N8ZI54</accession>
<proteinExistence type="predicted"/>
<dbReference type="AlphaFoldDB" id="A0A9N8ZI54"/>
<feature type="region of interest" description="Disordered" evidence="1">
    <location>
        <begin position="79"/>
        <end position="104"/>
    </location>
</feature>